<dbReference type="SUPFAM" id="SSF46894">
    <property type="entry name" value="C-terminal effector domain of the bipartite response regulators"/>
    <property type="match status" value="1"/>
</dbReference>
<dbReference type="InterPro" id="IPR011006">
    <property type="entry name" value="CheY-like_superfamily"/>
</dbReference>
<dbReference type="CDD" id="cd00383">
    <property type="entry name" value="trans_reg_C"/>
    <property type="match status" value="1"/>
</dbReference>
<evidence type="ECO:0000256" key="3">
    <source>
        <dbReference type="ARBA" id="ARBA00023163"/>
    </source>
</evidence>
<comment type="caution">
    <text evidence="6">The sequence shown here is derived from an EMBL/GenBank/DDBJ whole genome shotgun (WGS) entry which is preliminary data.</text>
</comment>
<reference evidence="6 7" key="1">
    <citation type="submission" date="2021-03" db="EMBL/GenBank/DDBJ databases">
        <title>Enterococcal diversity collection.</title>
        <authorList>
            <person name="Gilmore M.S."/>
            <person name="Schwartzman J."/>
            <person name="Van Tyne D."/>
            <person name="Martin M."/>
            <person name="Earl A.M."/>
            <person name="Manson A.L."/>
            <person name="Straub T."/>
            <person name="Salamzade R."/>
            <person name="Saavedra J."/>
            <person name="Lebreton F."/>
            <person name="Prichula J."/>
            <person name="Schaufler K."/>
            <person name="Gaca A."/>
            <person name="Sgardioli B."/>
            <person name="Wagenaar J."/>
            <person name="Strong T."/>
        </authorList>
    </citation>
    <scope>NUCLEOTIDE SEQUENCE [LARGE SCALE GENOMIC DNA]</scope>
    <source>
        <strain evidence="6 7">669A</strain>
    </source>
</reference>
<dbReference type="Gene3D" id="1.10.10.10">
    <property type="entry name" value="Winged helix-like DNA-binding domain superfamily/Winged helix DNA-binding domain"/>
    <property type="match status" value="1"/>
</dbReference>
<organism evidence="6 7">
    <name type="scientific">Candidatus Enterococcus moelleringii</name>
    <dbReference type="NCBI Taxonomy" id="2815325"/>
    <lineage>
        <taxon>Bacteria</taxon>
        <taxon>Bacillati</taxon>
        <taxon>Bacillota</taxon>
        <taxon>Bacilli</taxon>
        <taxon>Lactobacillales</taxon>
        <taxon>Enterococcaceae</taxon>
        <taxon>Enterococcus</taxon>
    </lineage>
</organism>
<evidence type="ECO:0000256" key="2">
    <source>
        <dbReference type="ARBA" id="ARBA00023125"/>
    </source>
</evidence>
<evidence type="ECO:0000256" key="1">
    <source>
        <dbReference type="ARBA" id="ARBA00023015"/>
    </source>
</evidence>
<feature type="DNA-binding region" description="OmpR/PhoB-type" evidence="4">
    <location>
        <begin position="121"/>
        <end position="225"/>
    </location>
</feature>
<feature type="domain" description="OmpR/PhoB-type" evidence="5">
    <location>
        <begin position="121"/>
        <end position="225"/>
    </location>
</feature>
<dbReference type="EMBL" id="JAFREM010000018">
    <property type="protein sequence ID" value="MBO1306899.1"/>
    <property type="molecule type" value="Genomic_DNA"/>
</dbReference>
<evidence type="ECO:0000259" key="5">
    <source>
        <dbReference type="PROSITE" id="PS51755"/>
    </source>
</evidence>
<proteinExistence type="predicted"/>
<keyword evidence="2 4" id="KW-0238">DNA-binding</keyword>
<protein>
    <submittedName>
        <fullName evidence="6">Winged helix-turn-helix domain-containing protein</fullName>
    </submittedName>
</protein>
<evidence type="ECO:0000256" key="4">
    <source>
        <dbReference type="PROSITE-ProRule" id="PRU01091"/>
    </source>
</evidence>
<dbReference type="InterPro" id="IPR001867">
    <property type="entry name" value="OmpR/PhoB-type_DNA-bd"/>
</dbReference>
<evidence type="ECO:0000313" key="6">
    <source>
        <dbReference type="EMBL" id="MBO1306899.1"/>
    </source>
</evidence>
<evidence type="ECO:0000313" key="7">
    <source>
        <dbReference type="Proteomes" id="UP000664601"/>
    </source>
</evidence>
<keyword evidence="7" id="KW-1185">Reference proteome</keyword>
<keyword evidence="1" id="KW-0805">Transcription regulation</keyword>
<dbReference type="InterPro" id="IPR016032">
    <property type="entry name" value="Sig_transdc_resp-reg_C-effctor"/>
</dbReference>
<dbReference type="RefSeq" id="WP_207673820.1">
    <property type="nucleotide sequence ID" value="NZ_JAFREM010000018.1"/>
</dbReference>
<dbReference type="Proteomes" id="UP000664601">
    <property type="component" value="Unassembled WGS sequence"/>
</dbReference>
<dbReference type="Pfam" id="PF00486">
    <property type="entry name" value="Trans_reg_C"/>
    <property type="match status" value="1"/>
</dbReference>
<gene>
    <name evidence="6" type="ORF">JZO70_12045</name>
</gene>
<accession>A0ABS3LB89</accession>
<dbReference type="InterPro" id="IPR036388">
    <property type="entry name" value="WH-like_DNA-bd_sf"/>
</dbReference>
<dbReference type="PROSITE" id="PS51755">
    <property type="entry name" value="OMPR_PHOB"/>
    <property type="match status" value="1"/>
</dbReference>
<dbReference type="SMART" id="SM00862">
    <property type="entry name" value="Trans_reg_C"/>
    <property type="match status" value="1"/>
</dbReference>
<name>A0ABS3LB89_9ENTE</name>
<dbReference type="SUPFAM" id="SSF52172">
    <property type="entry name" value="CheY-like"/>
    <property type="match status" value="1"/>
</dbReference>
<keyword evidence="3" id="KW-0804">Transcription</keyword>
<sequence>MQVLVLTHNILSEEPLQRKLQSLNHEVLCSSKMLELLQQAIDSNFACYFYQVVILSENLTNKEVLDLLPRLEKANSVVMRKVNSIPDLAEKEMLENHGIVGWVTPDISTDVLRELLAENVRPFREHHKVIAFPINTEDTSQGTYAQLYRTFSKTEKKVFEKLYSAEGRIVSREEFCQYLWKDETTNSHLSQLSVLIKNVRRKISNWGLPEEMVVTIWGQGYRFAPGFYEYCPEDSIERAN</sequence>